<dbReference type="GO" id="GO:0009245">
    <property type="term" value="P:lipid A biosynthetic process"/>
    <property type="evidence" value="ECO:0007669"/>
    <property type="project" value="InterPro"/>
</dbReference>
<dbReference type="InterPro" id="IPR001451">
    <property type="entry name" value="Hexapep"/>
</dbReference>
<dbReference type="Pfam" id="PF00132">
    <property type="entry name" value="Hexapep"/>
    <property type="match status" value="1"/>
</dbReference>
<organism evidence="1 2">
    <name type="scientific">Methanospirillum hungatei JF-1 (strain ATCC 27890 / DSM 864 / NBRC 100397 / JF-1)</name>
    <dbReference type="NCBI Taxonomy" id="323259"/>
    <lineage>
        <taxon>Archaea</taxon>
        <taxon>Methanobacteriati</taxon>
        <taxon>Methanobacteriota</taxon>
        <taxon>Stenosarchaea group</taxon>
        <taxon>Methanomicrobia</taxon>
        <taxon>Methanomicrobiales</taxon>
        <taxon>Methanospirillaceae</taxon>
        <taxon>Methanospirillum</taxon>
    </lineage>
</organism>
<dbReference type="KEGG" id="mhu:Mhun_3153"/>
<dbReference type="CDD" id="cd03352">
    <property type="entry name" value="LbH_LpxD"/>
    <property type="match status" value="1"/>
</dbReference>
<name>Q2FUI3_METHJ</name>
<keyword evidence="2" id="KW-1185">Reference proteome</keyword>
<dbReference type="InterPro" id="IPR011004">
    <property type="entry name" value="Trimer_LpxA-like_sf"/>
</dbReference>
<dbReference type="InterPro" id="IPR007691">
    <property type="entry name" value="LpxD"/>
</dbReference>
<dbReference type="STRING" id="323259.Mhun_3153"/>
<gene>
    <name evidence="1" type="ordered locus">Mhun_3153</name>
</gene>
<dbReference type="PANTHER" id="PTHR43300">
    <property type="entry name" value="ACETYLTRANSFERASE"/>
    <property type="match status" value="1"/>
</dbReference>
<dbReference type="SUPFAM" id="SSF51161">
    <property type="entry name" value="Trimeric LpxA-like enzymes"/>
    <property type="match status" value="1"/>
</dbReference>
<evidence type="ECO:0000313" key="1">
    <source>
        <dbReference type="EMBL" id="ABD42835.1"/>
    </source>
</evidence>
<dbReference type="Gene3D" id="2.160.10.10">
    <property type="entry name" value="Hexapeptide repeat proteins"/>
    <property type="match status" value="2"/>
</dbReference>
<reference evidence="2" key="1">
    <citation type="journal article" date="2016" name="Stand. Genomic Sci.">
        <title>Complete genome sequence of Methanospirillum hungatei type strain JF1.</title>
        <authorList>
            <person name="Gunsalus R.P."/>
            <person name="Cook L.E."/>
            <person name="Crable B."/>
            <person name="Rohlin L."/>
            <person name="McDonald E."/>
            <person name="Mouttaki H."/>
            <person name="Sieber J.R."/>
            <person name="Poweleit N."/>
            <person name="Zhou H."/>
            <person name="Lapidus A.L."/>
            <person name="Daligault H.E."/>
            <person name="Land M."/>
            <person name="Gilna P."/>
            <person name="Ivanova N."/>
            <person name="Kyrpides N."/>
            <person name="Culley D.E."/>
            <person name="McInerney M.J."/>
        </authorList>
    </citation>
    <scope>NUCLEOTIDE SEQUENCE [LARGE SCALE GENOMIC DNA]</scope>
    <source>
        <strain evidence="2">ATCC 27890 / DSM 864 / NBRC 100397 / JF-1</strain>
    </source>
</reference>
<dbReference type="OrthoDB" id="137115at2157"/>
<dbReference type="GO" id="GO:0016410">
    <property type="term" value="F:N-acyltransferase activity"/>
    <property type="evidence" value="ECO:0007669"/>
    <property type="project" value="InterPro"/>
</dbReference>
<accession>Q2FUI3</accession>
<dbReference type="Pfam" id="PF14602">
    <property type="entry name" value="Hexapep_2"/>
    <property type="match status" value="1"/>
</dbReference>
<dbReference type="RefSeq" id="WP_011450080.1">
    <property type="nucleotide sequence ID" value="NC_007796.1"/>
</dbReference>
<sequence length="288" mass="31807">MKISDFAELENKITNDANFSTIGHLHGKGEKRLVPINSEQDFQYAVLSETIAGFIIPMTILLPIDTEKGLLISPNPLKTALFIQKEIYQKSGESKKPTKIHPSASIHPTAIISENDVSIGKKVQIYEHVIIHEGSIIEDNSIIGPNTLIGSIPQSDDSDQSLKEYHLFGSVHIKQDVVIHANCCIEKPWFQDTTIIGKRCHIDNLVTIRQGAVVNDCSLITANSEIGEYVTIGKNCWIGLRATIHPGVNIGDSCYVTLGSRVTKNIGPGMVVKDNWTIKRERFKGIIT</sequence>
<keyword evidence="1" id="KW-0808">Transferase</keyword>
<evidence type="ECO:0000313" key="2">
    <source>
        <dbReference type="Proteomes" id="UP000001941"/>
    </source>
</evidence>
<dbReference type="EMBL" id="CP000254">
    <property type="protein sequence ID" value="ABD42835.1"/>
    <property type="molecule type" value="Genomic_DNA"/>
</dbReference>
<dbReference type="AlphaFoldDB" id="Q2FUI3"/>
<dbReference type="GeneID" id="25393610"/>
<dbReference type="EnsemblBacteria" id="ABD42835">
    <property type="protein sequence ID" value="ABD42835"/>
    <property type="gene ID" value="Mhun_3153"/>
</dbReference>
<dbReference type="eggNOG" id="arCOG01848">
    <property type="taxonomic scope" value="Archaea"/>
</dbReference>
<dbReference type="GO" id="GO:0016020">
    <property type="term" value="C:membrane"/>
    <property type="evidence" value="ECO:0007669"/>
    <property type="project" value="GOC"/>
</dbReference>
<dbReference type="InParanoid" id="Q2FUI3"/>
<dbReference type="HOGENOM" id="CLU_049865_1_1_2"/>
<proteinExistence type="predicted"/>
<dbReference type="Proteomes" id="UP000001941">
    <property type="component" value="Chromosome"/>
</dbReference>
<dbReference type="InterPro" id="IPR050179">
    <property type="entry name" value="Trans_hexapeptide_repeat"/>
</dbReference>
<protein>
    <submittedName>
        <fullName evidence="1">Transferase hexapeptide repeat</fullName>
    </submittedName>
</protein>